<gene>
    <name evidence="2" type="ORF">Megvenef_01672</name>
</gene>
<dbReference type="Proteomes" id="UP001291687">
    <property type="component" value="Unassembled WGS sequence"/>
</dbReference>
<proteinExistence type="predicted"/>
<dbReference type="InterPro" id="IPR008869">
    <property type="entry name" value="MlaC/ttg2D"/>
</dbReference>
<protein>
    <submittedName>
        <fullName evidence="2">ABC transporter substrate-binding protein</fullName>
    </submittedName>
</protein>
<accession>A0ABU5NES7</accession>
<dbReference type="Gene3D" id="3.10.450.710">
    <property type="entry name" value="Tgt2/MlaC"/>
    <property type="match status" value="1"/>
</dbReference>
<organism evidence="2 3">
    <name type="scientific">Candidatus Megaera venefica</name>
    <dbReference type="NCBI Taxonomy" id="2055910"/>
    <lineage>
        <taxon>Bacteria</taxon>
        <taxon>Pseudomonadati</taxon>
        <taxon>Pseudomonadota</taxon>
        <taxon>Alphaproteobacteria</taxon>
        <taxon>Rickettsiales</taxon>
        <taxon>Rickettsiaceae</taxon>
        <taxon>Candidatus Megaera</taxon>
    </lineage>
</organism>
<evidence type="ECO:0000256" key="1">
    <source>
        <dbReference type="SAM" id="SignalP"/>
    </source>
</evidence>
<sequence length="213" mass="23898">MKILSVILLVISVVCQTAYGASEEDTKKLKAYVEELIQEGSDLVNDKNLSEKERRLKSSAMIKSHLYLDWMAKYTLGRHRRAISEAQIKEFVKVYSLFVVKAYADLATNYKGEKAVLTHIKQIDDDLFIVNSEIVRPGSQSPIKVDYLVHKIEGNKKDPYLIGDIITEGISILNSQQSEFNSVISSHGVDWLIADLKKRAQSNANIAASAKPK</sequence>
<keyword evidence="3" id="KW-1185">Reference proteome</keyword>
<dbReference type="RefSeq" id="WP_322777607.1">
    <property type="nucleotide sequence ID" value="NZ_JARJFB010000215.1"/>
</dbReference>
<evidence type="ECO:0000313" key="2">
    <source>
        <dbReference type="EMBL" id="MEA0971688.1"/>
    </source>
</evidence>
<dbReference type="PANTHER" id="PTHR36573:SF1">
    <property type="entry name" value="INTERMEMBRANE PHOSPHOLIPID TRANSPORT SYSTEM BINDING PROTEIN MLAC"/>
    <property type="match status" value="1"/>
</dbReference>
<feature type="signal peptide" evidence="1">
    <location>
        <begin position="1"/>
        <end position="20"/>
    </location>
</feature>
<dbReference type="InterPro" id="IPR042245">
    <property type="entry name" value="Tgt2/MlaC_sf"/>
</dbReference>
<dbReference type="PANTHER" id="PTHR36573">
    <property type="entry name" value="INTERMEMBRANE PHOSPHOLIPID TRANSPORT SYSTEM BINDING PROTEIN MLAC"/>
    <property type="match status" value="1"/>
</dbReference>
<dbReference type="EMBL" id="JARJFB010000215">
    <property type="protein sequence ID" value="MEA0971688.1"/>
    <property type="molecule type" value="Genomic_DNA"/>
</dbReference>
<comment type="caution">
    <text evidence="2">The sequence shown here is derived from an EMBL/GenBank/DDBJ whole genome shotgun (WGS) entry which is preliminary data.</text>
</comment>
<dbReference type="Pfam" id="PF05494">
    <property type="entry name" value="MlaC"/>
    <property type="match status" value="1"/>
</dbReference>
<reference evidence="2 3" key="1">
    <citation type="submission" date="2023-03" db="EMBL/GenBank/DDBJ databases">
        <title>Host association and intracellularity evolved multiple times independently in the Rickettsiales.</title>
        <authorList>
            <person name="Castelli M."/>
            <person name="Nardi T."/>
            <person name="Gammuto L."/>
            <person name="Bellinzona G."/>
            <person name="Sabaneyeva E."/>
            <person name="Potekhin A."/>
            <person name="Serra V."/>
            <person name="Petroni G."/>
            <person name="Sassera D."/>
        </authorList>
    </citation>
    <scope>NUCLEOTIDE SEQUENCE [LARGE SCALE GENOMIC DNA]</scope>
    <source>
        <strain evidence="2 3">Sr 2-6</strain>
    </source>
</reference>
<evidence type="ECO:0000313" key="3">
    <source>
        <dbReference type="Proteomes" id="UP001291687"/>
    </source>
</evidence>
<keyword evidence="1" id="KW-0732">Signal</keyword>
<feature type="chain" id="PRO_5045529806" evidence="1">
    <location>
        <begin position="21"/>
        <end position="213"/>
    </location>
</feature>
<name>A0ABU5NES7_9RICK</name>